<comment type="caution">
    <text evidence="2">The sequence shown here is derived from an EMBL/GenBank/DDBJ whole genome shotgun (WGS) entry which is preliminary data.</text>
</comment>
<evidence type="ECO:0000256" key="1">
    <source>
        <dbReference type="SAM" id="Phobius"/>
    </source>
</evidence>
<keyword evidence="3" id="KW-1185">Reference proteome</keyword>
<evidence type="ECO:0000313" key="2">
    <source>
        <dbReference type="EMBL" id="KAK7494328.1"/>
    </source>
</evidence>
<protein>
    <recommendedName>
        <fullName evidence="4">Secreted peptide</fullName>
    </recommendedName>
</protein>
<dbReference type="Proteomes" id="UP001519460">
    <property type="component" value="Unassembled WGS sequence"/>
</dbReference>
<evidence type="ECO:0008006" key="4">
    <source>
        <dbReference type="Google" id="ProtNLM"/>
    </source>
</evidence>
<keyword evidence="1" id="KW-0472">Membrane</keyword>
<name>A0ABD0L546_9CAEN</name>
<keyword evidence="1" id="KW-1133">Transmembrane helix</keyword>
<sequence>MAAGVTAIANVACYSRVFPLALCATVRYGTAMQPPPPMLPMLGLVAPLLRFALLASFLPTVQSAVSDVVLLCRCSTDRRGRLYGG</sequence>
<proteinExistence type="predicted"/>
<reference evidence="2 3" key="1">
    <citation type="journal article" date="2023" name="Sci. Data">
        <title>Genome assembly of the Korean intertidal mud-creeper Batillaria attramentaria.</title>
        <authorList>
            <person name="Patra A.K."/>
            <person name="Ho P.T."/>
            <person name="Jun S."/>
            <person name="Lee S.J."/>
            <person name="Kim Y."/>
            <person name="Won Y.J."/>
        </authorList>
    </citation>
    <scope>NUCLEOTIDE SEQUENCE [LARGE SCALE GENOMIC DNA]</scope>
    <source>
        <strain evidence="2">Wonlab-2016</strain>
    </source>
</reference>
<accession>A0ABD0L546</accession>
<gene>
    <name evidence="2" type="ORF">BaRGS_00014431</name>
</gene>
<keyword evidence="1" id="KW-0812">Transmembrane</keyword>
<dbReference type="EMBL" id="JACVVK020000084">
    <property type="protein sequence ID" value="KAK7494328.1"/>
    <property type="molecule type" value="Genomic_DNA"/>
</dbReference>
<feature type="transmembrane region" description="Helical" evidence="1">
    <location>
        <begin position="47"/>
        <end position="72"/>
    </location>
</feature>
<evidence type="ECO:0000313" key="3">
    <source>
        <dbReference type="Proteomes" id="UP001519460"/>
    </source>
</evidence>
<organism evidence="2 3">
    <name type="scientific">Batillaria attramentaria</name>
    <dbReference type="NCBI Taxonomy" id="370345"/>
    <lineage>
        <taxon>Eukaryota</taxon>
        <taxon>Metazoa</taxon>
        <taxon>Spiralia</taxon>
        <taxon>Lophotrochozoa</taxon>
        <taxon>Mollusca</taxon>
        <taxon>Gastropoda</taxon>
        <taxon>Caenogastropoda</taxon>
        <taxon>Sorbeoconcha</taxon>
        <taxon>Cerithioidea</taxon>
        <taxon>Batillariidae</taxon>
        <taxon>Batillaria</taxon>
    </lineage>
</organism>
<dbReference type="AlphaFoldDB" id="A0ABD0L546"/>